<reference evidence="2 3" key="1">
    <citation type="submission" date="2022-03" db="EMBL/GenBank/DDBJ databases">
        <authorList>
            <person name="Nunn A."/>
            <person name="Chopra R."/>
            <person name="Nunn A."/>
            <person name="Contreras Garrido A."/>
        </authorList>
    </citation>
    <scope>NUCLEOTIDE SEQUENCE [LARGE SCALE GENOMIC DNA]</scope>
</reference>
<dbReference type="Pfam" id="PF00450">
    <property type="entry name" value="Peptidase_S10"/>
    <property type="match status" value="1"/>
</dbReference>
<organism evidence="2 3">
    <name type="scientific">Thlaspi arvense</name>
    <name type="common">Field penny-cress</name>
    <dbReference type="NCBI Taxonomy" id="13288"/>
    <lineage>
        <taxon>Eukaryota</taxon>
        <taxon>Viridiplantae</taxon>
        <taxon>Streptophyta</taxon>
        <taxon>Embryophyta</taxon>
        <taxon>Tracheophyta</taxon>
        <taxon>Spermatophyta</taxon>
        <taxon>Magnoliopsida</taxon>
        <taxon>eudicotyledons</taxon>
        <taxon>Gunneridae</taxon>
        <taxon>Pentapetalae</taxon>
        <taxon>rosids</taxon>
        <taxon>malvids</taxon>
        <taxon>Brassicales</taxon>
        <taxon>Brassicaceae</taxon>
        <taxon>Thlaspideae</taxon>
        <taxon>Thlaspi</taxon>
    </lineage>
</organism>
<evidence type="ECO:0000256" key="1">
    <source>
        <dbReference type="ARBA" id="ARBA00009431"/>
    </source>
</evidence>
<gene>
    <name evidence="2" type="ORF">TAV2_LOCUS1674</name>
</gene>
<dbReference type="Gene3D" id="3.40.50.1820">
    <property type="entry name" value="alpha/beta hydrolase"/>
    <property type="match status" value="1"/>
</dbReference>
<accession>A0AAU9R7K5</accession>
<dbReference type="GO" id="GO:0006508">
    <property type="term" value="P:proteolysis"/>
    <property type="evidence" value="ECO:0007669"/>
    <property type="project" value="InterPro"/>
</dbReference>
<comment type="similarity">
    <text evidence="1">Belongs to the peptidase S10 family.</text>
</comment>
<evidence type="ECO:0000313" key="3">
    <source>
        <dbReference type="Proteomes" id="UP000836841"/>
    </source>
</evidence>
<evidence type="ECO:0000313" key="2">
    <source>
        <dbReference type="EMBL" id="CAH2034596.1"/>
    </source>
</evidence>
<keyword evidence="3" id="KW-1185">Reference proteome</keyword>
<dbReference type="InterPro" id="IPR029058">
    <property type="entry name" value="AB_hydrolase_fold"/>
</dbReference>
<sequence length="142" mass="15468">MLIQALSSDISLALKVLSLLNLKPGSLSAPLILFSTYTVSNVMDLCVLSIGVKIISGPLAFKVEAYNGSIPLSLLHIHGLRKITFFIFRFRMIASFQVANIIYLDQPVGTGFSYSRNPLADIPSDTGSVKRFDEFLLASQAS</sequence>
<dbReference type="SUPFAM" id="SSF53474">
    <property type="entry name" value="alpha/beta-Hydrolases"/>
    <property type="match status" value="1"/>
</dbReference>
<name>A0AAU9R7K5_THLAR</name>
<dbReference type="GO" id="GO:0004185">
    <property type="term" value="F:serine-type carboxypeptidase activity"/>
    <property type="evidence" value="ECO:0007669"/>
    <property type="project" value="InterPro"/>
</dbReference>
<dbReference type="Proteomes" id="UP000836841">
    <property type="component" value="Chromosome 1"/>
</dbReference>
<dbReference type="AlphaFoldDB" id="A0AAU9R7K5"/>
<dbReference type="InterPro" id="IPR001563">
    <property type="entry name" value="Peptidase_S10"/>
</dbReference>
<dbReference type="EMBL" id="OU466857">
    <property type="protein sequence ID" value="CAH2034596.1"/>
    <property type="molecule type" value="Genomic_DNA"/>
</dbReference>
<proteinExistence type="inferred from homology"/>
<protein>
    <submittedName>
        <fullName evidence="2">Uncharacterized protein</fullName>
    </submittedName>
</protein>